<dbReference type="GO" id="GO:0005694">
    <property type="term" value="C:chromosome"/>
    <property type="evidence" value="ECO:0007669"/>
    <property type="project" value="UniProtKB-SubCell"/>
</dbReference>
<keyword evidence="7" id="KW-0802">TPR repeat</keyword>
<dbReference type="PANTHER" id="PTHR45690:SF4">
    <property type="entry name" value="NACHT, LRR AND PYD DOMAINS-CONTAINING PROTEIN 10"/>
    <property type="match status" value="1"/>
</dbReference>
<evidence type="ECO:0000256" key="3">
    <source>
        <dbReference type="ARBA" id="ARBA00022454"/>
    </source>
</evidence>
<sequence length="920" mass="101997">MSDSIPSTAGKQNLPGWSLARDTPREPKKQGWQCPVPTVQDWEDYKNWKQEQEKKEELPAAPQVFLADTTLLFYQDPDVQLPWIHRLKCELPRRVGRLSGELPVKASYIGFGKEDDLESYEVFKRAMAQIGVVLCRHIHHPPSRFEIAHLEQSDLILVDGGNRKQLWQTLSSDVGTSAVAEHVKWRYLQGAVVIAVGEAMSLLGEKSWYEYGKDNDVMPFTGWKIFPHVVAPEADNVDLEDLVQKLGGAGVIVLGIHSGCGMIFNRDGLVEPLRGMMQEYRWDWQTESVKQALLLGPPRSTGLICPLYAAMKRQEGDPDDADGSEDVFSYALTQEEEKEEEELIEHFDIHSSWLTIEARNEVEAAKKLGNDAFKAGKADLANLKYEQAQVLIGSNGARWSQLDEESKKTLDALESPKKEQELDSLGRKEDYRATALLTPLLLNRCACYLLAHEQDEKRKTAQGQGQATAAAATGEAPAPTAASSPSGTADGAPPDVALGDSEGQTTALMAVRDNLVAAFRAANEALLLSGGRSAKAWYRRGTVFERMRDPRNAERDFEEALVRAPGDKAIMKKRNEVRELAGQVAETTYYARHKELDAQEERLELKTRRALLLQGSFGDPFKDEKGQFALAQPLARLVEGTLKEVDGRPRLVLSSMPGKAVTEAPYLHPHALWTWEFLVPRAAGLQLLQIEEVDLGSGPLEWLCKGLRTHAEVRTLRLVGVHLGAAGAKMLRSVLAQNTSLVEVALDACALHDAGLYELAKGLQDHAGALEALSLKRNSFTSRRLGALADAFCADGVGHSLMELDLSWNPLTAAGAKEIGRIIGSDAHKLRTMRLQGCLLDLSAFWRLVSNLNDSRPLTQLDLRTNPLGRGTRRCWRSQMGPTVRCEVLLSDHPRRVLADFQKNDEEMDVSGYPLPSRWI</sequence>
<dbReference type="Gene3D" id="1.25.40.10">
    <property type="entry name" value="Tetratricopeptide repeat domain"/>
    <property type="match status" value="2"/>
</dbReference>
<evidence type="ECO:0000256" key="8">
    <source>
        <dbReference type="SAM" id="MobiDB-lite"/>
    </source>
</evidence>
<dbReference type="SUPFAM" id="SSF52047">
    <property type="entry name" value="RNI-like"/>
    <property type="match status" value="1"/>
</dbReference>
<dbReference type="InterPro" id="IPR011990">
    <property type="entry name" value="TPR-like_helical_dom_sf"/>
</dbReference>
<proteinExistence type="inferred from homology"/>
<dbReference type="InterPro" id="IPR029062">
    <property type="entry name" value="Class_I_gatase-like"/>
</dbReference>
<dbReference type="InterPro" id="IPR032675">
    <property type="entry name" value="LRR_dom_sf"/>
</dbReference>
<dbReference type="SMART" id="SM00028">
    <property type="entry name" value="TPR"/>
    <property type="match status" value="2"/>
</dbReference>
<dbReference type="GO" id="GO:0005737">
    <property type="term" value="C:cytoplasm"/>
    <property type="evidence" value="ECO:0007669"/>
    <property type="project" value="TreeGrafter"/>
</dbReference>
<dbReference type="InterPro" id="IPR019734">
    <property type="entry name" value="TPR_rpt"/>
</dbReference>
<dbReference type="InterPro" id="IPR050637">
    <property type="entry name" value="NLRP_innate_immun_reg"/>
</dbReference>
<comment type="subcellular location">
    <subcellularLocation>
        <location evidence="1">Chromosome</location>
    </subcellularLocation>
</comment>
<name>A0A7S4W5M4_9DINO</name>
<feature type="compositionally biased region" description="Polar residues" evidence="8">
    <location>
        <begin position="1"/>
        <end position="11"/>
    </location>
</feature>
<dbReference type="GO" id="GO:0006325">
    <property type="term" value="P:chromatin organization"/>
    <property type="evidence" value="ECO:0007669"/>
    <property type="project" value="UniProtKB-KW"/>
</dbReference>
<dbReference type="SUPFAM" id="SSF48452">
    <property type="entry name" value="TPR-like"/>
    <property type="match status" value="1"/>
</dbReference>
<evidence type="ECO:0000256" key="7">
    <source>
        <dbReference type="PROSITE-ProRule" id="PRU00339"/>
    </source>
</evidence>
<organism evidence="9">
    <name type="scientific">Alexandrium monilatum</name>
    <dbReference type="NCBI Taxonomy" id="311494"/>
    <lineage>
        <taxon>Eukaryota</taxon>
        <taxon>Sar</taxon>
        <taxon>Alveolata</taxon>
        <taxon>Dinophyceae</taxon>
        <taxon>Gonyaulacales</taxon>
        <taxon>Pyrocystaceae</taxon>
        <taxon>Alexandrium</taxon>
    </lineage>
</organism>
<accession>A0A7S4W5M4</accession>
<dbReference type="Pfam" id="PF13516">
    <property type="entry name" value="LRR_6"/>
    <property type="match status" value="1"/>
</dbReference>
<dbReference type="AlphaFoldDB" id="A0A7S4W5M4"/>
<keyword evidence="3" id="KW-0158">Chromosome</keyword>
<gene>
    <name evidence="9" type="ORF">AMON00008_LOCUS49175</name>
</gene>
<evidence type="ECO:0000256" key="2">
    <source>
        <dbReference type="ARBA" id="ARBA00010999"/>
    </source>
</evidence>
<feature type="compositionally biased region" description="Low complexity" evidence="8">
    <location>
        <begin position="461"/>
        <end position="494"/>
    </location>
</feature>
<evidence type="ECO:0000256" key="6">
    <source>
        <dbReference type="ARBA" id="ARBA00023204"/>
    </source>
</evidence>
<keyword evidence="4" id="KW-0227">DNA damage</keyword>
<keyword evidence="6" id="KW-0234">DNA repair</keyword>
<evidence type="ECO:0000313" key="9">
    <source>
        <dbReference type="EMBL" id="CAE4643419.1"/>
    </source>
</evidence>
<dbReference type="SMART" id="SM00368">
    <property type="entry name" value="LRR_RI"/>
    <property type="match status" value="3"/>
</dbReference>
<dbReference type="Gene3D" id="3.40.50.880">
    <property type="match status" value="1"/>
</dbReference>
<feature type="repeat" description="TPR" evidence="7">
    <location>
        <begin position="534"/>
        <end position="567"/>
    </location>
</feature>
<protein>
    <submittedName>
        <fullName evidence="9">Uncharacterized protein</fullName>
    </submittedName>
</protein>
<keyword evidence="5" id="KW-0156">Chromatin regulator</keyword>
<dbReference type="PROSITE" id="PS50005">
    <property type="entry name" value="TPR"/>
    <property type="match status" value="1"/>
</dbReference>
<evidence type="ECO:0000256" key="4">
    <source>
        <dbReference type="ARBA" id="ARBA00022763"/>
    </source>
</evidence>
<dbReference type="EMBL" id="HBNR01069440">
    <property type="protein sequence ID" value="CAE4643419.1"/>
    <property type="molecule type" value="Transcribed_RNA"/>
</dbReference>
<dbReference type="PANTHER" id="PTHR45690">
    <property type="entry name" value="NACHT, LRR AND PYD DOMAINS-CONTAINING PROTEIN 12"/>
    <property type="match status" value="1"/>
</dbReference>
<feature type="region of interest" description="Disordered" evidence="8">
    <location>
        <begin position="1"/>
        <end position="35"/>
    </location>
</feature>
<comment type="similarity">
    <text evidence="2">Belongs to the Tonsoku family.</text>
</comment>
<dbReference type="Gene3D" id="3.80.10.10">
    <property type="entry name" value="Ribonuclease Inhibitor"/>
    <property type="match status" value="1"/>
</dbReference>
<reference evidence="9" key="1">
    <citation type="submission" date="2021-01" db="EMBL/GenBank/DDBJ databases">
        <authorList>
            <person name="Corre E."/>
            <person name="Pelletier E."/>
            <person name="Niang G."/>
            <person name="Scheremetjew M."/>
            <person name="Finn R."/>
            <person name="Kale V."/>
            <person name="Holt S."/>
            <person name="Cochrane G."/>
            <person name="Meng A."/>
            <person name="Brown T."/>
            <person name="Cohen L."/>
        </authorList>
    </citation>
    <scope>NUCLEOTIDE SEQUENCE</scope>
    <source>
        <strain evidence="9">CCMP3105</strain>
    </source>
</reference>
<dbReference type="InterPro" id="IPR001611">
    <property type="entry name" value="Leu-rich_rpt"/>
</dbReference>
<feature type="region of interest" description="Disordered" evidence="8">
    <location>
        <begin position="459"/>
        <end position="500"/>
    </location>
</feature>
<evidence type="ECO:0000256" key="1">
    <source>
        <dbReference type="ARBA" id="ARBA00004286"/>
    </source>
</evidence>
<evidence type="ECO:0000256" key="5">
    <source>
        <dbReference type="ARBA" id="ARBA00022853"/>
    </source>
</evidence>
<dbReference type="GO" id="GO:0006281">
    <property type="term" value="P:DNA repair"/>
    <property type="evidence" value="ECO:0007669"/>
    <property type="project" value="UniProtKB-KW"/>
</dbReference>